<evidence type="ECO:0000256" key="1">
    <source>
        <dbReference type="ARBA" id="ARBA00000213"/>
    </source>
</evidence>
<evidence type="ECO:0000313" key="18">
    <source>
        <dbReference type="Proteomes" id="UP000600220"/>
    </source>
</evidence>
<keyword evidence="9 10" id="KW-0413">Isomerase</keyword>
<dbReference type="Gene3D" id="1.10.460.10">
    <property type="entry name" value="Topoisomerase I, domain 2"/>
    <property type="match status" value="1"/>
</dbReference>
<feature type="domain" description="Topo IA-type catalytic" evidence="12">
    <location>
        <begin position="129"/>
        <end position="557"/>
    </location>
</feature>
<dbReference type="OMA" id="PECKYTR"/>
<keyword evidence="3" id="KW-0479">Metal-binding</keyword>
<dbReference type="EMBL" id="CP066884">
    <property type="protein sequence ID" value="QQM97341.1"/>
    <property type="molecule type" value="Genomic_DNA"/>
</dbReference>
<dbReference type="GO" id="GO:0006265">
    <property type="term" value="P:DNA topological change"/>
    <property type="evidence" value="ECO:0007669"/>
    <property type="project" value="UniProtKB-UniRule"/>
</dbReference>
<dbReference type="InterPro" id="IPR013497">
    <property type="entry name" value="Topo_IA_cen"/>
</dbReference>
<comment type="similarity">
    <text evidence="2 10">Belongs to the type IA topoisomerase family.</text>
</comment>
<dbReference type="InterPro" id="IPR013824">
    <property type="entry name" value="Topo_IA_cen_sub1"/>
</dbReference>
<reference evidence="15 17" key="3">
    <citation type="submission" date="2020-12" db="EMBL/GenBank/DDBJ databases">
        <title>Whole genome sequencing and de novo assembly of Staphylococcus pseudintermedius: a novel pangenome approach to unravel pathogenesis of canine pyoderma.</title>
        <authorList>
            <person name="Ferrer L."/>
            <person name="Perez D."/>
            <person name="Fonticoba R."/>
            <person name="Vines J."/>
            <person name="Fabregas N."/>
            <person name="Madronero S."/>
            <person name="Meroni G."/>
            <person name="Martino P."/>
            <person name="Martinez S."/>
            <person name="Cusco A."/>
            <person name="Migura L."/>
            <person name="Francino O."/>
        </authorList>
    </citation>
    <scope>NUCLEOTIDE SEQUENCE [LARGE SCALE GENOMIC DNA]</scope>
    <source>
        <strain evidence="15 17">HSP080</strain>
    </source>
</reference>
<dbReference type="SMART" id="SM00436">
    <property type="entry name" value="TOP1Bc"/>
    <property type="match status" value="1"/>
</dbReference>
<feature type="site" description="Interaction with DNA" evidence="10">
    <location>
        <position position="488"/>
    </location>
</feature>
<dbReference type="InterPro" id="IPR005733">
    <property type="entry name" value="TopoI_bac-type"/>
</dbReference>
<evidence type="ECO:0000313" key="13">
    <source>
        <dbReference type="EMBL" id="EGQ4384349.1"/>
    </source>
</evidence>
<dbReference type="PANTHER" id="PTHR42785:SF1">
    <property type="entry name" value="DNA TOPOISOMERASE"/>
    <property type="match status" value="1"/>
</dbReference>
<evidence type="ECO:0000256" key="7">
    <source>
        <dbReference type="ARBA" id="ARBA00023029"/>
    </source>
</evidence>
<evidence type="ECO:0000259" key="11">
    <source>
        <dbReference type="PROSITE" id="PS50880"/>
    </source>
</evidence>
<dbReference type="Gene3D" id="1.10.290.10">
    <property type="entry name" value="Topoisomerase I, domain 4"/>
    <property type="match status" value="1"/>
</dbReference>
<dbReference type="Proteomes" id="UP000595859">
    <property type="component" value="Chromosome"/>
</dbReference>
<dbReference type="EC" id="5.6.2.1" evidence="10"/>
<keyword evidence="4" id="KW-0863">Zinc-finger</keyword>
<dbReference type="InterPro" id="IPR006171">
    <property type="entry name" value="TOPRIM_dom"/>
</dbReference>
<organism evidence="14 16">
    <name type="scientific">Staphylococcus pseudintermedius</name>
    <dbReference type="NCBI Taxonomy" id="283734"/>
    <lineage>
        <taxon>Bacteria</taxon>
        <taxon>Bacillati</taxon>
        <taxon>Bacillota</taxon>
        <taxon>Bacilli</taxon>
        <taxon>Bacillales</taxon>
        <taxon>Staphylococcaceae</taxon>
        <taxon>Staphylococcus</taxon>
        <taxon>Staphylococcus intermedius group</taxon>
    </lineage>
</organism>
<feature type="site" description="Interaction with DNA" evidence="10">
    <location>
        <position position="300"/>
    </location>
</feature>
<evidence type="ECO:0000313" key="16">
    <source>
        <dbReference type="Proteomes" id="UP000246800"/>
    </source>
</evidence>
<comment type="function">
    <text evidence="10">Releases the supercoiling and torsional tension of DNA, which is introduced during the DNA replication and transcription, by transiently cleaving and rejoining one strand of the DNA duplex. Introduces a single-strand break via transesterification at a target site in duplex DNA. The scissile phosphodiester is attacked by the catalytic tyrosine of the enzyme, resulting in the formation of a DNA-(5'-phosphotyrosyl)-enzyme intermediate and the expulsion of a 3'-OH DNA strand. The free DNA strand then undergoes passage around the unbroken strand, thus removing DNA supercoils. Finally, in the religation step, the DNA 3'-OH attacks the covalent intermediate to expel the active-site tyrosine and restore the DNA phosphodiester backbone.</text>
</comment>
<dbReference type="InterPro" id="IPR013825">
    <property type="entry name" value="Topo_IA_cen_sub2"/>
</dbReference>
<dbReference type="InterPro" id="IPR028612">
    <property type="entry name" value="Topoisom_1_IA"/>
</dbReference>
<dbReference type="AlphaFoldDB" id="A0A2A4EGJ2"/>
<keyword evidence="6" id="KW-0460">Magnesium</keyword>
<feature type="site" description="Interaction with DNA" evidence="10">
    <location>
        <position position="155"/>
    </location>
</feature>
<feature type="site" description="Interaction with DNA" evidence="10">
    <location>
        <position position="139"/>
    </location>
</feature>
<dbReference type="HAMAP" id="MF_00952">
    <property type="entry name" value="Topoisom_1_prok"/>
    <property type="match status" value="1"/>
</dbReference>
<dbReference type="InterPro" id="IPR023406">
    <property type="entry name" value="Topo_IA_AS"/>
</dbReference>
<dbReference type="Gene3D" id="3.30.65.10">
    <property type="entry name" value="Bacterial Topoisomerase I, domain 1"/>
    <property type="match status" value="2"/>
</dbReference>
<evidence type="ECO:0000256" key="9">
    <source>
        <dbReference type="ARBA" id="ARBA00023235"/>
    </source>
</evidence>
<dbReference type="CDD" id="cd03363">
    <property type="entry name" value="TOPRIM_TopoIA_TopoI"/>
    <property type="match status" value="1"/>
</dbReference>
<reference evidence="13 18" key="2">
    <citation type="submission" date="2018-11" db="EMBL/GenBank/DDBJ databases">
        <authorList>
            <consortium name="Veterinary Laboratory Investigation and Response Network"/>
        </authorList>
    </citation>
    <scope>NUCLEOTIDE SEQUENCE [LARGE SCALE GENOMIC DNA]</scope>
    <source>
        <strain evidence="13 18">SPSE-18-VL-LA-PA-Ryan-0021</strain>
    </source>
</reference>
<dbReference type="Gene3D" id="2.70.20.10">
    <property type="entry name" value="Topoisomerase I, domain 3"/>
    <property type="match status" value="1"/>
</dbReference>
<dbReference type="InterPro" id="IPR034149">
    <property type="entry name" value="TOPRIM_TopoI"/>
</dbReference>
<feature type="active site" description="O-(5'-phospho-DNA)-tyrosine intermediate" evidence="10">
    <location>
        <position position="298"/>
    </location>
</feature>
<gene>
    <name evidence="10 13" type="primary">topA</name>
    <name evidence="14" type="ORF">DD902_03340</name>
    <name evidence="13" type="ORF">EGV54_04490</name>
    <name evidence="15" type="ORF">JGZ15_07345</name>
</gene>
<reference evidence="14 16" key="1">
    <citation type="journal article" date="2018" name="Vet. Microbiol.">
        <title>Clonal diversity and geographic distribution of methicillin-resistant Staphylococcus pseudintermedius from Australian animals: Discovery of novel sequence types.</title>
        <authorList>
            <person name="Worthing K.A."/>
            <person name="Abraham S."/>
            <person name="Coombs G.W."/>
            <person name="Pang S."/>
            <person name="Saputra S."/>
            <person name="Jordan D."/>
            <person name="Trott D.J."/>
            <person name="Norris J.M."/>
        </authorList>
    </citation>
    <scope>NUCLEOTIDE SEQUENCE [LARGE SCALE GENOMIC DNA]</scope>
    <source>
        <strain evidence="14 16">ST525 1</strain>
    </source>
</reference>
<dbReference type="InterPro" id="IPR000380">
    <property type="entry name" value="Topo_IA"/>
</dbReference>
<dbReference type="InterPro" id="IPR013498">
    <property type="entry name" value="Topo_IA_Znf"/>
</dbReference>
<keyword evidence="7 10" id="KW-0799">Topoisomerase</keyword>
<dbReference type="PRINTS" id="PR00417">
    <property type="entry name" value="PRTPISMRASEI"/>
</dbReference>
<dbReference type="PROSITE" id="PS00396">
    <property type="entry name" value="TOPO_IA_1"/>
    <property type="match status" value="1"/>
</dbReference>
<dbReference type="EMBL" id="AAXKXX010000004">
    <property type="protein sequence ID" value="EGQ4384349.1"/>
    <property type="molecule type" value="Genomic_DNA"/>
</dbReference>
<evidence type="ECO:0000313" key="17">
    <source>
        <dbReference type="Proteomes" id="UP000595859"/>
    </source>
</evidence>
<dbReference type="Pfam" id="PF01396">
    <property type="entry name" value="Zn_ribbon_Top1"/>
    <property type="match status" value="3"/>
</dbReference>
<feature type="site" description="Interaction with DNA" evidence="10">
    <location>
        <position position="33"/>
    </location>
</feature>
<dbReference type="Pfam" id="PF01751">
    <property type="entry name" value="Toprim"/>
    <property type="match status" value="1"/>
</dbReference>
<feature type="region of interest" description="Interaction with DNA" evidence="10">
    <location>
        <begin position="163"/>
        <end position="168"/>
    </location>
</feature>
<feature type="domain" description="Toprim" evidence="11">
    <location>
        <begin position="3"/>
        <end position="113"/>
    </location>
</feature>
<keyword evidence="8 10" id="KW-0238">DNA-binding</keyword>
<evidence type="ECO:0000259" key="12">
    <source>
        <dbReference type="PROSITE" id="PS52039"/>
    </source>
</evidence>
<sequence>MADNLVIVESPAKAKTIEKYLGKKYKVIASMGHVRDLPRSQMGVDVEHDYEPKYITIRGKGPVVKDLKRHAKKAKKVFLASDPDREGEAIAWHLANILELEDSKENRVVFNEITKDAVKESFKHPRGIEMDLVDAQQARRVLDRLVGYNISPVLWKKVKKGLSAGRVQSVALRLVIDRENEIRNFKPEEYWSIEGEFRYGKSKFNAKFLHYKDKPFKLATKDDVTVITKALDGNQFTVSNVTKKEKTRKPANPFTTSTLQQEAARKLNFKARKTMMVAQQLYEGIDLKRKGTIGLITYMRTDSTRISKDAQNEAKQFIESEYGSAYLSKVTKKGKQGDQDAHEAIRPTSTLRTPAEMKDYLTRDQYRLYKLIWERFVASQMAPAILDTVAVDLTQNDVKFRANGQTIKFKGFMTLYVETDDDKGKEKENRLPKLEVGNEVLATKIDPAQHFTQPPPRYTEARLVKTLEELKIGRPSTYAPTIDTIQKRNYVKNESKRFVPTELGEIVHEQVKEYFPEIIDVDFTVNMETLLDKIADGDVAWKKVVGDFFNSFKQDVERAEKEMEKVEIKDEPAGEDCEVCGNPMVIKMGRYGKFMACSNFPDCRNTKAITKPIGVTCPKCKKGDVVERKSKKNRIFYGCSNYPECDFVTWDKPIGRDCPKCQHYLAENKKGRATQVVCSNCDYKEEVQK</sequence>
<dbReference type="EMBL" id="QEIT01000017">
    <property type="protein sequence ID" value="PWZ76179.1"/>
    <property type="molecule type" value="Genomic_DNA"/>
</dbReference>
<dbReference type="PROSITE" id="PS50880">
    <property type="entry name" value="TOPRIM"/>
    <property type="match status" value="1"/>
</dbReference>
<dbReference type="Gene3D" id="3.40.50.140">
    <property type="match status" value="1"/>
</dbReference>
<evidence type="ECO:0000256" key="10">
    <source>
        <dbReference type="HAMAP-Rule" id="MF_00952"/>
    </source>
</evidence>
<dbReference type="InterPro" id="IPR023405">
    <property type="entry name" value="Topo_IA_core_domain"/>
</dbReference>
<feature type="site" description="Interaction with DNA" evidence="10">
    <location>
        <position position="140"/>
    </location>
</feature>
<comment type="catalytic activity">
    <reaction evidence="1 10">
        <text>ATP-independent breakage of single-stranded DNA, followed by passage and rejoining.</text>
        <dbReference type="EC" id="5.6.2.1"/>
    </reaction>
</comment>
<dbReference type="GO" id="GO:0003677">
    <property type="term" value="F:DNA binding"/>
    <property type="evidence" value="ECO:0007669"/>
    <property type="project" value="UniProtKB-KW"/>
</dbReference>
<dbReference type="InterPro" id="IPR003601">
    <property type="entry name" value="Topo_IA_2"/>
</dbReference>
<proteinExistence type="inferred from homology"/>
<protein>
    <recommendedName>
        <fullName evidence="10">DNA topoisomerase 1</fullName>
        <ecNumber evidence="10">5.6.2.1</ecNumber>
    </recommendedName>
    <alternativeName>
        <fullName evidence="10">DNA topoisomerase I</fullName>
    </alternativeName>
</protein>
<dbReference type="Proteomes" id="UP000600220">
    <property type="component" value="Unassembled WGS sequence"/>
</dbReference>
<accession>A0A2A4EGJ2</accession>
<dbReference type="SMART" id="SM00493">
    <property type="entry name" value="TOPRIM"/>
    <property type="match status" value="1"/>
</dbReference>
<dbReference type="GO" id="GO:0005694">
    <property type="term" value="C:chromosome"/>
    <property type="evidence" value="ECO:0007669"/>
    <property type="project" value="InterPro"/>
</dbReference>
<keyword evidence="5" id="KW-0862">Zinc</keyword>
<dbReference type="GeneID" id="93825034"/>
<evidence type="ECO:0000256" key="5">
    <source>
        <dbReference type="ARBA" id="ARBA00022833"/>
    </source>
</evidence>
<dbReference type="SUPFAM" id="SSF57783">
    <property type="entry name" value="Zinc beta-ribbon"/>
    <property type="match status" value="1"/>
</dbReference>
<evidence type="ECO:0000256" key="3">
    <source>
        <dbReference type="ARBA" id="ARBA00022723"/>
    </source>
</evidence>
<evidence type="ECO:0000256" key="2">
    <source>
        <dbReference type="ARBA" id="ARBA00009446"/>
    </source>
</evidence>
<dbReference type="SMART" id="SM00437">
    <property type="entry name" value="TOP1Ac"/>
    <property type="match status" value="1"/>
</dbReference>
<dbReference type="Pfam" id="PF01131">
    <property type="entry name" value="Topoisom_bac"/>
    <property type="match status" value="1"/>
</dbReference>
<evidence type="ECO:0000256" key="4">
    <source>
        <dbReference type="ARBA" id="ARBA00022771"/>
    </source>
</evidence>
<dbReference type="NCBIfam" id="TIGR01051">
    <property type="entry name" value="topA_bact"/>
    <property type="match status" value="1"/>
</dbReference>
<evidence type="ECO:0000256" key="6">
    <source>
        <dbReference type="ARBA" id="ARBA00022842"/>
    </source>
</evidence>
<comment type="subunit">
    <text evidence="10">Monomer.</text>
</comment>
<dbReference type="RefSeq" id="WP_014614088.1">
    <property type="nucleotide sequence ID" value="NZ_BAAFHP010000002.1"/>
</dbReference>
<dbReference type="PANTHER" id="PTHR42785">
    <property type="entry name" value="DNA TOPOISOMERASE, TYPE IA, CORE"/>
    <property type="match status" value="1"/>
</dbReference>
<dbReference type="CDD" id="cd00186">
    <property type="entry name" value="TOP1Ac"/>
    <property type="match status" value="1"/>
</dbReference>
<dbReference type="InterPro" id="IPR003602">
    <property type="entry name" value="Topo_IA_DNA-bd_dom"/>
</dbReference>
<dbReference type="Proteomes" id="UP000246800">
    <property type="component" value="Unassembled WGS sequence"/>
</dbReference>
<evidence type="ECO:0000313" key="14">
    <source>
        <dbReference type="EMBL" id="PWZ76179.1"/>
    </source>
</evidence>
<dbReference type="PROSITE" id="PS52039">
    <property type="entry name" value="TOPO_IA_2"/>
    <property type="match status" value="1"/>
</dbReference>
<dbReference type="SUPFAM" id="SSF56712">
    <property type="entry name" value="Prokaryotic type I DNA topoisomerase"/>
    <property type="match status" value="1"/>
</dbReference>
<keyword evidence="18" id="KW-1185">Reference proteome</keyword>
<dbReference type="GO" id="GO:0003917">
    <property type="term" value="F:DNA topoisomerase type I (single strand cut, ATP-independent) activity"/>
    <property type="evidence" value="ECO:0007669"/>
    <property type="project" value="UniProtKB-UniRule"/>
</dbReference>
<name>A0A2A4EGJ2_STAPS</name>
<feature type="site" description="Interaction with DNA" evidence="10">
    <location>
        <position position="148"/>
    </location>
</feature>
<evidence type="ECO:0000256" key="8">
    <source>
        <dbReference type="ARBA" id="ARBA00023125"/>
    </source>
</evidence>
<evidence type="ECO:0000313" key="15">
    <source>
        <dbReference type="EMBL" id="QQM97341.1"/>
    </source>
</evidence>
<dbReference type="GO" id="GO:0008270">
    <property type="term" value="F:zinc ion binding"/>
    <property type="evidence" value="ECO:0007669"/>
    <property type="project" value="UniProtKB-KW"/>
</dbReference>
<dbReference type="InterPro" id="IPR013826">
    <property type="entry name" value="Topo_IA_cen_sub3"/>
</dbReference>
<feature type="site" description="Interaction with DNA" evidence="10">
    <location>
        <position position="143"/>
    </location>
</feature>